<dbReference type="Pfam" id="PF06745">
    <property type="entry name" value="ATPase"/>
    <property type="match status" value="1"/>
</dbReference>
<dbReference type="InterPro" id="IPR014774">
    <property type="entry name" value="KaiC-like_dom"/>
</dbReference>
<dbReference type="AlphaFoldDB" id="A0A256F3Y3"/>
<evidence type="ECO:0000313" key="3">
    <source>
        <dbReference type="Proteomes" id="UP000216345"/>
    </source>
</evidence>
<reference evidence="2 3" key="1">
    <citation type="submission" date="2017-07" db="EMBL/GenBank/DDBJ databases">
        <title>Phylogenetic study on the rhizospheric bacterium Ochrobactrum sp. A44.</title>
        <authorList>
            <person name="Krzyzanowska D.M."/>
            <person name="Ossowicki A."/>
            <person name="Rajewska M."/>
            <person name="Maciag T."/>
            <person name="Kaczynski Z."/>
            <person name="Czerwicka M."/>
            <person name="Jafra S."/>
        </authorList>
    </citation>
    <scope>NUCLEOTIDE SEQUENCE [LARGE SCALE GENOMIC DNA]</scope>
    <source>
        <strain evidence="2 3">PR17</strain>
    </source>
</reference>
<keyword evidence="3" id="KW-1185">Reference proteome</keyword>
<dbReference type="PANTHER" id="PTHR30153">
    <property type="entry name" value="REPLICATIVE DNA HELICASE DNAB"/>
    <property type="match status" value="1"/>
</dbReference>
<dbReference type="RefSeq" id="WP_094578577.1">
    <property type="nucleotide sequence ID" value="NZ_JBHEEL010000003.1"/>
</dbReference>
<dbReference type="OrthoDB" id="7357206at2"/>
<evidence type="ECO:0000259" key="1">
    <source>
        <dbReference type="Pfam" id="PF06745"/>
    </source>
</evidence>
<dbReference type="GO" id="GO:0005829">
    <property type="term" value="C:cytosol"/>
    <property type="evidence" value="ECO:0007669"/>
    <property type="project" value="TreeGrafter"/>
</dbReference>
<dbReference type="GO" id="GO:0003678">
    <property type="term" value="F:DNA helicase activity"/>
    <property type="evidence" value="ECO:0007669"/>
    <property type="project" value="TreeGrafter"/>
</dbReference>
<evidence type="ECO:0000313" key="2">
    <source>
        <dbReference type="EMBL" id="OYR09558.1"/>
    </source>
</evidence>
<dbReference type="EMBL" id="NNRK01000034">
    <property type="protein sequence ID" value="OYR09558.1"/>
    <property type="molecule type" value="Genomic_DNA"/>
</dbReference>
<dbReference type="SUPFAM" id="SSF52540">
    <property type="entry name" value="P-loop containing nucleoside triphosphate hydrolases"/>
    <property type="match status" value="1"/>
</dbReference>
<accession>A0A256F3Y3</accession>
<comment type="caution">
    <text evidence="2">The sequence shown here is derived from an EMBL/GenBank/DDBJ whole genome shotgun (WGS) entry which is preliminary data.</text>
</comment>
<name>A0A256F3Y3_9HYPH</name>
<proteinExistence type="predicted"/>
<feature type="domain" description="KaiC-like" evidence="1">
    <location>
        <begin position="61"/>
        <end position="194"/>
    </location>
</feature>
<sequence length="236" mass="26791">MKLSAPIYHLKRRAKLMSRDENVPLHAALDRIATREGFKNWNMLTRKHNEAISAAELYARLQPGDLVLVGARPGHGKTLLSLDILIEAMKKGNRGLFFSLDYTRKDIGRRFEMLGINEHDFQRQFLFDTSDAISADYIIEQSQNEPRGTCIVVDYLQLLDQQREKPELMVQIKALKAFAEEKGMTILCISQIDRAFDADSKVCPDLSDVRLPNPLDLSLFSKACFLNNGTVALQTH</sequence>
<dbReference type="Proteomes" id="UP000216345">
    <property type="component" value="Unassembled WGS sequence"/>
</dbReference>
<dbReference type="Gene3D" id="3.40.50.300">
    <property type="entry name" value="P-loop containing nucleotide triphosphate hydrolases"/>
    <property type="match status" value="1"/>
</dbReference>
<gene>
    <name evidence="2" type="ORF">CEV32_1988</name>
</gene>
<protein>
    <submittedName>
        <fullName evidence="2">AAA domain protein</fullName>
    </submittedName>
</protein>
<organism evidence="2 3">
    <name type="scientific">Brucella rhizosphaerae</name>
    <dbReference type="NCBI Taxonomy" id="571254"/>
    <lineage>
        <taxon>Bacteria</taxon>
        <taxon>Pseudomonadati</taxon>
        <taxon>Pseudomonadota</taxon>
        <taxon>Alphaproteobacteria</taxon>
        <taxon>Hyphomicrobiales</taxon>
        <taxon>Brucellaceae</taxon>
        <taxon>Brucella/Ochrobactrum group</taxon>
        <taxon>Brucella</taxon>
    </lineage>
</organism>
<dbReference type="InterPro" id="IPR027417">
    <property type="entry name" value="P-loop_NTPase"/>
</dbReference>
<dbReference type="NCBIfam" id="NF004629">
    <property type="entry name" value="PRK05973.1"/>
    <property type="match status" value="1"/>
</dbReference>
<dbReference type="PANTHER" id="PTHR30153:SF2">
    <property type="entry name" value="REPLICATIVE DNA HELICASE"/>
    <property type="match status" value="1"/>
</dbReference>